<organism evidence="2 3">
    <name type="scientific">Flavobacterium psychrotolerans</name>
    <dbReference type="NCBI Taxonomy" id="2169410"/>
    <lineage>
        <taxon>Bacteria</taxon>
        <taxon>Pseudomonadati</taxon>
        <taxon>Bacteroidota</taxon>
        <taxon>Flavobacteriia</taxon>
        <taxon>Flavobacteriales</taxon>
        <taxon>Flavobacteriaceae</taxon>
        <taxon>Flavobacterium</taxon>
    </lineage>
</organism>
<comment type="caution">
    <text evidence="2">The sequence shown here is derived from an EMBL/GenBank/DDBJ whole genome shotgun (WGS) entry which is preliminary data.</text>
</comment>
<keyword evidence="1" id="KW-0732">Signal</keyword>
<dbReference type="OrthoDB" id="1491885at2"/>
<gene>
    <name evidence="2" type="ORF">DB895_12970</name>
</gene>
<dbReference type="RefSeq" id="WP_116725794.1">
    <property type="nucleotide sequence ID" value="NZ_QCZI01000020.1"/>
</dbReference>
<dbReference type="EMBL" id="QCZI01000020">
    <property type="protein sequence ID" value="PWA04094.1"/>
    <property type="molecule type" value="Genomic_DNA"/>
</dbReference>
<dbReference type="Pfam" id="PF14127">
    <property type="entry name" value="DUF4294"/>
    <property type="match status" value="1"/>
</dbReference>
<evidence type="ECO:0000313" key="3">
    <source>
        <dbReference type="Proteomes" id="UP000245449"/>
    </source>
</evidence>
<feature type="chain" id="PRO_5015630969" evidence="1">
    <location>
        <begin position="20"/>
        <end position="224"/>
    </location>
</feature>
<dbReference type="AlphaFoldDB" id="A0A2U1JGG6"/>
<evidence type="ECO:0000256" key="1">
    <source>
        <dbReference type="SAM" id="SignalP"/>
    </source>
</evidence>
<proteinExistence type="predicted"/>
<reference evidence="2 3" key="1">
    <citation type="submission" date="2018-04" db="EMBL/GenBank/DDBJ databases">
        <title>Flavobacterium sp. nov., isolated from glacier ice.</title>
        <authorList>
            <person name="Liu Q."/>
            <person name="Xin Y.-H."/>
        </authorList>
    </citation>
    <scope>NUCLEOTIDE SEQUENCE [LARGE SCALE GENOMIC DNA]</scope>
    <source>
        <strain evidence="2 3">RB1R5</strain>
    </source>
</reference>
<evidence type="ECO:0000313" key="2">
    <source>
        <dbReference type="EMBL" id="PWA04094.1"/>
    </source>
</evidence>
<sequence>MKIVKYILFSFLMSISVHAQVTQKDTIKMGYDLKENDTILSEPILLDEIVIFKEKLDPESKKQFLLLQNRVYKTYPFARIASERLALLSNTMNKLQSNKEKRKYFKIVEDYMENEFTNQLKKLSRKQGQILVKLIHRQTGFTTYDLIKDYKSGWKAFWSNNTARLFDISLKTGYAPYEVNEDYLIETILFRAFNRGRLIKQEPAHPISYDDLSDFWEQKAIRKK</sequence>
<protein>
    <submittedName>
        <fullName evidence="2">DUF4294 domain-containing protein</fullName>
    </submittedName>
</protein>
<feature type="signal peptide" evidence="1">
    <location>
        <begin position="1"/>
        <end position="19"/>
    </location>
</feature>
<name>A0A2U1JGG6_9FLAO</name>
<dbReference type="InterPro" id="IPR025636">
    <property type="entry name" value="DUF4294"/>
</dbReference>
<dbReference type="Proteomes" id="UP000245449">
    <property type="component" value="Unassembled WGS sequence"/>
</dbReference>
<accession>A0A2U1JGG6</accession>
<keyword evidence="3" id="KW-1185">Reference proteome</keyword>